<feature type="compositionally biased region" description="Polar residues" evidence="6">
    <location>
        <begin position="548"/>
        <end position="558"/>
    </location>
</feature>
<organism evidence="8 9">
    <name type="scientific">Iodidimonas gelatinilytica</name>
    <dbReference type="NCBI Taxonomy" id="1236966"/>
    <lineage>
        <taxon>Bacteria</taxon>
        <taxon>Pseudomonadati</taxon>
        <taxon>Pseudomonadota</taxon>
        <taxon>Alphaproteobacteria</taxon>
        <taxon>Iodidimonadales</taxon>
        <taxon>Iodidimonadaceae</taxon>
        <taxon>Iodidimonas</taxon>
    </lineage>
</organism>
<reference evidence="8 9" key="1">
    <citation type="submission" date="2019-09" db="EMBL/GenBank/DDBJ databases">
        <title>NBRP : Genome information of microbial organism related human and environment.</title>
        <authorList>
            <person name="Hattori M."/>
            <person name="Oshima K."/>
            <person name="Inaba H."/>
            <person name="Suda W."/>
            <person name="Sakamoto M."/>
            <person name="Iino T."/>
            <person name="Kitahara M."/>
            <person name="Oshida Y."/>
            <person name="Iida T."/>
            <person name="Kudo T."/>
            <person name="Itoh T."/>
            <person name="Ohkuma M."/>
        </authorList>
    </citation>
    <scope>NUCLEOTIDE SEQUENCE [LARGE SCALE GENOMIC DNA]</scope>
    <source>
        <strain evidence="8 9">Hi-2</strain>
    </source>
</reference>
<dbReference type="PANTHER" id="PTHR10010:SF46">
    <property type="entry name" value="SODIUM-DEPENDENT PHOSPHATE TRANSPORT PROTEIN 2B"/>
    <property type="match status" value="1"/>
</dbReference>
<comment type="caution">
    <text evidence="8">The sequence shown here is derived from an EMBL/GenBank/DDBJ whole genome shotgun (WGS) entry which is preliminary data.</text>
</comment>
<feature type="transmembrane region" description="Helical" evidence="7">
    <location>
        <begin position="174"/>
        <end position="202"/>
    </location>
</feature>
<protein>
    <recommendedName>
        <fullName evidence="10">Na/Pi cotransporter family protein</fullName>
    </recommendedName>
</protein>
<evidence type="ECO:0000313" key="9">
    <source>
        <dbReference type="Proteomes" id="UP000322084"/>
    </source>
</evidence>
<feature type="transmembrane region" description="Helical" evidence="7">
    <location>
        <begin position="83"/>
        <end position="101"/>
    </location>
</feature>
<feature type="transmembrane region" description="Helical" evidence="7">
    <location>
        <begin position="282"/>
        <end position="305"/>
    </location>
</feature>
<evidence type="ECO:0000313" key="8">
    <source>
        <dbReference type="EMBL" id="GEQ98384.1"/>
    </source>
</evidence>
<dbReference type="PANTHER" id="PTHR10010">
    <property type="entry name" value="SOLUTE CARRIER FAMILY 34 SODIUM PHOSPHATE , MEMBER 2-RELATED"/>
    <property type="match status" value="1"/>
</dbReference>
<dbReference type="GO" id="GO:0005886">
    <property type="term" value="C:plasma membrane"/>
    <property type="evidence" value="ECO:0007669"/>
    <property type="project" value="UniProtKB-SubCell"/>
</dbReference>
<evidence type="ECO:0000256" key="7">
    <source>
        <dbReference type="SAM" id="Phobius"/>
    </source>
</evidence>
<accession>A0A5A7MRZ0</accession>
<dbReference type="AlphaFoldDB" id="A0A5A7MRZ0"/>
<keyword evidence="2" id="KW-1003">Cell membrane</keyword>
<evidence type="ECO:0000256" key="4">
    <source>
        <dbReference type="ARBA" id="ARBA00022989"/>
    </source>
</evidence>
<dbReference type="GO" id="GO:0005436">
    <property type="term" value="F:sodium:phosphate symporter activity"/>
    <property type="evidence" value="ECO:0007669"/>
    <property type="project" value="InterPro"/>
</dbReference>
<gene>
    <name evidence="8" type="ORF">JCM17844_20210</name>
</gene>
<feature type="transmembrane region" description="Helical" evidence="7">
    <location>
        <begin position="12"/>
        <end position="30"/>
    </location>
</feature>
<keyword evidence="5 7" id="KW-0472">Membrane</keyword>
<dbReference type="NCBIfam" id="NF037997">
    <property type="entry name" value="Na_Pi_symport"/>
    <property type="match status" value="1"/>
</dbReference>
<feature type="transmembrane region" description="Helical" evidence="7">
    <location>
        <begin position="249"/>
        <end position="270"/>
    </location>
</feature>
<dbReference type="Proteomes" id="UP000322084">
    <property type="component" value="Unassembled WGS sequence"/>
</dbReference>
<feature type="transmembrane region" description="Helical" evidence="7">
    <location>
        <begin position="133"/>
        <end position="153"/>
    </location>
</feature>
<keyword evidence="3 7" id="KW-0812">Transmembrane</keyword>
<dbReference type="GO" id="GO:0044341">
    <property type="term" value="P:sodium-dependent phosphate transport"/>
    <property type="evidence" value="ECO:0007669"/>
    <property type="project" value="InterPro"/>
</dbReference>
<feature type="transmembrane region" description="Helical" evidence="7">
    <location>
        <begin position="214"/>
        <end position="237"/>
    </location>
</feature>
<feature type="compositionally biased region" description="Pro residues" evidence="6">
    <location>
        <begin position="560"/>
        <end position="570"/>
    </location>
</feature>
<dbReference type="RefSeq" id="WP_150000703.1">
    <property type="nucleotide sequence ID" value="NZ_BKCL01000006.1"/>
</dbReference>
<evidence type="ECO:0000256" key="2">
    <source>
        <dbReference type="ARBA" id="ARBA00022475"/>
    </source>
</evidence>
<keyword evidence="4 7" id="KW-1133">Transmembrane helix</keyword>
<evidence type="ECO:0000256" key="5">
    <source>
        <dbReference type="ARBA" id="ARBA00023136"/>
    </source>
</evidence>
<evidence type="ECO:0000256" key="6">
    <source>
        <dbReference type="SAM" id="MobiDB-lite"/>
    </source>
</evidence>
<dbReference type="InterPro" id="IPR003841">
    <property type="entry name" value="Na/Pi_transpt"/>
</dbReference>
<feature type="transmembrane region" description="Helical" evidence="7">
    <location>
        <begin position="51"/>
        <end position="77"/>
    </location>
</feature>
<name>A0A5A7MRZ0_9PROT</name>
<proteinExistence type="predicted"/>
<sequence>MMILTLETLGGLGLFLLAMTMLTDGLKAMAGTGLRNMLKEGTHSNLRGASLGAMITAIVQSSSAVTVATIGFVNAGILAMPQALSIVFGANLGTTMTGWLVSLTGFDFRIEALALPLVALGTAFRMLAGRSRFQGLGTALIGFGLFFLGLSILKDSFTGFGSQLDLAAFGSGDVRGIAIMLGIGFAITAITQSSSASIALIITAASQGALSLPVAAAAIIGANLGTTSTAFLASFGATSAARRVAAGHIVFNGITAILALAILPLLILMVRHAGDLLGLGESTAATLALFHSLFNLLGIIVLLPFTNQIARFLDRFFKTAEDDVSRPKYLDNTLISMPVLALDALYQEVTRMHILTAKLALAAFTPGAQKPAGLVGMAHAVTTLGDNISYYTIEISTGSMSRASALEFPLVLRTIRYLAETANLTPSASQLRVLLDNLEDPHAKMALRTVLQSGHYCVSLSAEKAVFDPQELDQALSRFQGDYAAAKSALLISGSNRTIDIAKLDLLLNDLSQMRRMIEQITKAARTLRDMLARASTQSQDQGKEPKSTGTTPDSTGEPSPMPASGPAPQ</sequence>
<dbReference type="EMBL" id="BKCL01000006">
    <property type="protein sequence ID" value="GEQ98384.1"/>
    <property type="molecule type" value="Genomic_DNA"/>
</dbReference>
<evidence type="ECO:0000256" key="3">
    <source>
        <dbReference type="ARBA" id="ARBA00022692"/>
    </source>
</evidence>
<feature type="region of interest" description="Disordered" evidence="6">
    <location>
        <begin position="533"/>
        <end position="570"/>
    </location>
</feature>
<evidence type="ECO:0000256" key="1">
    <source>
        <dbReference type="ARBA" id="ARBA00004651"/>
    </source>
</evidence>
<comment type="subcellular location">
    <subcellularLocation>
        <location evidence="1">Cell membrane</location>
        <topology evidence="1">Multi-pass membrane protein</topology>
    </subcellularLocation>
</comment>
<evidence type="ECO:0008006" key="10">
    <source>
        <dbReference type="Google" id="ProtNLM"/>
    </source>
</evidence>
<dbReference type="Pfam" id="PF02690">
    <property type="entry name" value="Na_Pi_cotrans"/>
    <property type="match status" value="2"/>
</dbReference>